<dbReference type="EMBL" id="CP003587">
    <property type="protein sequence ID" value="AGY59526.1"/>
    <property type="molecule type" value="Genomic_DNA"/>
</dbReference>
<dbReference type="PATRIC" id="fig|1183438.3.peg.3223"/>
<gene>
    <name evidence="3" type="ORF">GKIL_3280</name>
</gene>
<proteinExistence type="predicted"/>
<dbReference type="AlphaFoldDB" id="U5QKS9"/>
<organism evidence="3 4">
    <name type="scientific">Gloeobacter kilaueensis (strain ATCC BAA-2537 / CCAP 1431/1 / ULC 316 / JS1)</name>
    <dbReference type="NCBI Taxonomy" id="1183438"/>
    <lineage>
        <taxon>Bacteria</taxon>
        <taxon>Bacillati</taxon>
        <taxon>Cyanobacteriota</taxon>
        <taxon>Cyanophyceae</taxon>
        <taxon>Gloeobacterales</taxon>
        <taxon>Gloeobacteraceae</taxon>
        <taxon>Gloeobacter</taxon>
    </lineage>
</organism>
<evidence type="ECO:0000313" key="3">
    <source>
        <dbReference type="EMBL" id="AGY59526.1"/>
    </source>
</evidence>
<dbReference type="Gene3D" id="2.60.120.380">
    <property type="match status" value="2"/>
</dbReference>
<keyword evidence="4" id="KW-1185">Reference proteome</keyword>
<reference evidence="3 4" key="1">
    <citation type="journal article" date="2013" name="PLoS ONE">
        <title>Cultivation and Complete Genome Sequencing of Gloeobacter kilaueensis sp. nov., from a Lava Cave in Kilauea Caldera, Hawai'i.</title>
        <authorList>
            <person name="Saw J.H."/>
            <person name="Schatz M."/>
            <person name="Brown M.V."/>
            <person name="Kunkel D.D."/>
            <person name="Foster J.S."/>
            <person name="Shick H."/>
            <person name="Christensen S."/>
            <person name="Hou S."/>
            <person name="Wan X."/>
            <person name="Donachie S.P."/>
        </authorList>
    </citation>
    <scope>NUCLEOTIDE SEQUENCE [LARGE SCALE GENOMIC DNA]</scope>
    <source>
        <strain evidence="4">JS</strain>
    </source>
</reference>
<dbReference type="HOGENOM" id="CLU_810762_0_0_3"/>
<sequence length="313" mass="33729">MSGVKKRLDEQVWFRASAGLAATVALGLVLNWWGPSLVKLPVLGQVFSQLCRVVNATCSERDDAPAKMLPPPPLPPPPAPVATSEGHTLGTAVLVEGLDGDEQSFDGKLERGVKGAFYRIALEQTGTLNLLVDGDAIHAVLLDSNSNPLTETHSTPTGEALQHSLKAGTYYLWIKAKEQRETSYHLSLSVQSIASRREDDTPGTARDIGRLGRSSEKYRDWVGEADPQDFLRFALHRDSTLNLLLDSDAARAVLLDSNGETLATSKRTGIGEAITQPLVAGDYYVRVERLPAQEGNYTLNLSAESPADGAGDN</sequence>
<protein>
    <submittedName>
        <fullName evidence="3">Peptidase</fullName>
    </submittedName>
</protein>
<keyword evidence="2" id="KW-0472">Membrane</keyword>
<feature type="transmembrane region" description="Helical" evidence="2">
    <location>
        <begin position="12"/>
        <end position="33"/>
    </location>
</feature>
<dbReference type="OrthoDB" id="543865at2"/>
<dbReference type="Proteomes" id="UP000017396">
    <property type="component" value="Chromosome"/>
</dbReference>
<feature type="region of interest" description="Disordered" evidence="1">
    <location>
        <begin position="62"/>
        <end position="85"/>
    </location>
</feature>
<dbReference type="KEGG" id="glj:GKIL_3280"/>
<evidence type="ECO:0000313" key="4">
    <source>
        <dbReference type="Proteomes" id="UP000017396"/>
    </source>
</evidence>
<accession>U5QKS9</accession>
<dbReference type="RefSeq" id="WP_023174811.1">
    <property type="nucleotide sequence ID" value="NC_022600.1"/>
</dbReference>
<name>U5QKS9_GLOK1</name>
<dbReference type="STRING" id="1183438.GKIL_3280"/>
<evidence type="ECO:0000256" key="1">
    <source>
        <dbReference type="SAM" id="MobiDB-lite"/>
    </source>
</evidence>
<feature type="compositionally biased region" description="Pro residues" evidence="1">
    <location>
        <begin position="68"/>
        <end position="80"/>
    </location>
</feature>
<dbReference type="eggNOG" id="COG3209">
    <property type="taxonomic scope" value="Bacteria"/>
</dbReference>
<keyword evidence="2" id="KW-1133">Transmembrane helix</keyword>
<keyword evidence="2" id="KW-0812">Transmembrane</keyword>
<evidence type="ECO:0000256" key="2">
    <source>
        <dbReference type="SAM" id="Phobius"/>
    </source>
</evidence>
<dbReference type="SUPFAM" id="SSF89260">
    <property type="entry name" value="Collagen-binding domain"/>
    <property type="match status" value="1"/>
</dbReference>